<keyword evidence="9" id="KW-0808">Transferase</keyword>
<dbReference type="Gene3D" id="2.160.10.10">
    <property type="entry name" value="Hexapeptide repeat proteins"/>
    <property type="match status" value="1"/>
</dbReference>
<dbReference type="AlphaFoldDB" id="A0A830GAQ7"/>
<evidence type="ECO:0000256" key="13">
    <source>
        <dbReference type="ARBA" id="ARBA00023268"/>
    </source>
</evidence>
<evidence type="ECO:0000259" key="18">
    <source>
        <dbReference type="PROSITE" id="PS50979"/>
    </source>
</evidence>
<dbReference type="GO" id="GO:0003977">
    <property type="term" value="F:UDP-N-acetylglucosamine diphosphorylase activity"/>
    <property type="evidence" value="ECO:0007669"/>
    <property type="project" value="UniProtKB-EC"/>
</dbReference>
<organism evidence="19 20">
    <name type="scientific">Halarchaeum nitratireducens</name>
    <dbReference type="NCBI Taxonomy" id="489913"/>
    <lineage>
        <taxon>Archaea</taxon>
        <taxon>Methanobacteriati</taxon>
        <taxon>Methanobacteriota</taxon>
        <taxon>Stenosarchaea group</taxon>
        <taxon>Halobacteria</taxon>
        <taxon>Halobacteriales</taxon>
        <taxon>Halobacteriaceae</taxon>
    </lineage>
</organism>
<proteinExistence type="inferred from homology"/>
<keyword evidence="13" id="KW-0511">Multifunctional enzyme</keyword>
<evidence type="ECO:0000313" key="19">
    <source>
        <dbReference type="EMBL" id="GGN16650.1"/>
    </source>
</evidence>
<comment type="similarity">
    <text evidence="3">In the C-terminal section; belongs to the transferase hexapeptide repeat family.</text>
</comment>
<dbReference type="GO" id="GO:0019134">
    <property type="term" value="F:glucosamine-1-phosphate N-acetyltransferase activity"/>
    <property type="evidence" value="ECO:0007669"/>
    <property type="project" value="UniProtKB-EC"/>
</dbReference>
<dbReference type="GO" id="GO:0005524">
    <property type="term" value="F:ATP binding"/>
    <property type="evidence" value="ECO:0007669"/>
    <property type="project" value="UniProtKB-KW"/>
</dbReference>
<evidence type="ECO:0000256" key="9">
    <source>
        <dbReference type="ARBA" id="ARBA00022679"/>
    </source>
</evidence>
<comment type="pathway">
    <text evidence="2">Nucleotide-sugar biosynthesis; UDP-N-acetyl-alpha-D-glucosamine biosynthesis; UDP-N-acetyl-alpha-D-glucosamine from N-acetyl-alpha-D-glucosamine 1-phosphate: step 1/1.</text>
</comment>
<dbReference type="SUPFAM" id="SSF53448">
    <property type="entry name" value="Nucleotide-diphospho-sugar transferases"/>
    <property type="match status" value="1"/>
</dbReference>
<evidence type="ECO:0000313" key="20">
    <source>
        <dbReference type="Proteomes" id="UP000608850"/>
    </source>
</evidence>
<dbReference type="InterPro" id="IPR005835">
    <property type="entry name" value="NTP_transferase_dom"/>
</dbReference>
<comment type="pathway">
    <text evidence="1">Nucleotide-sugar biosynthesis; UDP-N-acetyl-alpha-D-glucosamine biosynthesis; N-acetyl-alpha-D-glucosamine 1-phosphate from alpha-D-glucosamine 6-phosphate (route II): step 2/2.</text>
</comment>
<evidence type="ECO:0000256" key="14">
    <source>
        <dbReference type="ARBA" id="ARBA00023315"/>
    </source>
</evidence>
<keyword evidence="20" id="KW-1185">Reference proteome</keyword>
<dbReference type="PANTHER" id="PTHR43584">
    <property type="entry name" value="NUCLEOTIDYL TRANSFERASE"/>
    <property type="match status" value="1"/>
</dbReference>
<dbReference type="GO" id="GO:0006048">
    <property type="term" value="P:UDP-N-acetylglucosamine biosynthetic process"/>
    <property type="evidence" value="ECO:0007669"/>
    <property type="project" value="UniProtKB-UniPathway"/>
</dbReference>
<dbReference type="OrthoDB" id="15372at2157"/>
<dbReference type="InterPro" id="IPR011004">
    <property type="entry name" value="Trimer_LpxA-like_sf"/>
</dbReference>
<feature type="region of interest" description="Disordered" evidence="17">
    <location>
        <begin position="381"/>
        <end position="413"/>
    </location>
</feature>
<dbReference type="PROSITE" id="PS50979">
    <property type="entry name" value="BC"/>
    <property type="match status" value="1"/>
</dbReference>
<comment type="caution">
    <text evidence="19">The sequence shown here is derived from an EMBL/GenBank/DDBJ whole genome shotgun (WGS) entry which is preliminary data.</text>
</comment>
<dbReference type="InterPro" id="IPR050065">
    <property type="entry name" value="GlmU-like"/>
</dbReference>
<evidence type="ECO:0000256" key="10">
    <source>
        <dbReference type="ARBA" id="ARBA00022695"/>
    </source>
</evidence>
<dbReference type="NCBIfam" id="TIGR03992">
    <property type="entry name" value="Arch_glmU"/>
    <property type="match status" value="1"/>
</dbReference>
<protein>
    <recommendedName>
        <fullName evidence="7">Bifunctional protein GlmU</fullName>
        <ecNumber evidence="5">2.3.1.157</ecNumber>
        <ecNumber evidence="6">2.7.7.23</ecNumber>
    </recommendedName>
</protein>
<evidence type="ECO:0000256" key="12">
    <source>
        <dbReference type="ARBA" id="ARBA00022840"/>
    </source>
</evidence>
<dbReference type="InterPro" id="IPR011764">
    <property type="entry name" value="Biotin_carboxylation_dom"/>
</dbReference>
<evidence type="ECO:0000256" key="3">
    <source>
        <dbReference type="ARBA" id="ARBA00007707"/>
    </source>
</evidence>
<evidence type="ECO:0000256" key="1">
    <source>
        <dbReference type="ARBA" id="ARBA00005166"/>
    </source>
</evidence>
<dbReference type="RefSeq" id="WP_188878295.1">
    <property type="nucleotide sequence ID" value="NZ_BMOQ01000004.1"/>
</dbReference>
<feature type="domain" description="Biotin carboxylation" evidence="18">
    <location>
        <begin position="175"/>
        <end position="413"/>
    </location>
</feature>
<keyword evidence="12" id="KW-0067">ATP-binding</keyword>
<sequence length="413" mass="43350">MQTVVLAAGRGTRMRPLTDRRLKPMLPVAGRPLAAHTVEAAADAGASRVVLVVQSDDDAVREYFGDEHAGVELDYAVQTEQRGTADAVRAAAPTLDDAPFVVLNGDALYDHDSLAALYDRAPAVGAFRVADPTQYGVLLTDESGERVTGVVEKPADPPSDLVNTGAYALPAAAKSWLDVDESARGELEFTDVLARACAEFAVSPVAFERWLDVGRPWELLAANEWKLAELGGRVEGDVHVDAELSGDVVVADGATVRSGVVIEGPAYVDRGATVGPNAYVRGATYIGPDAKVGHAVEVKNSVMMADAHAGHLSYVGDSVLGRATNLGAGTKVANLRHDGDSVKMLVKGEVVPTGRRKLGVVLGDGAKTGINTSLNAGVKLPTDGATRPGEVVMFDPDSERGRAARDGRERDDE</sequence>
<name>A0A830GAQ7_9EURY</name>
<keyword evidence="14" id="KW-0012">Acyltransferase</keyword>
<dbReference type="Pfam" id="PF25087">
    <property type="entry name" value="GMPPB_C"/>
    <property type="match status" value="1"/>
</dbReference>
<dbReference type="EC" id="2.7.7.23" evidence="6"/>
<dbReference type="CDD" id="cd05636">
    <property type="entry name" value="LbH_G1P_TT_C_like"/>
    <property type="match status" value="1"/>
</dbReference>
<evidence type="ECO:0000256" key="8">
    <source>
        <dbReference type="ARBA" id="ARBA00022598"/>
    </source>
</evidence>
<dbReference type="InterPro" id="IPR023915">
    <property type="entry name" value="Bifunctiontional_GlmU_arc-type"/>
</dbReference>
<evidence type="ECO:0000256" key="2">
    <source>
        <dbReference type="ARBA" id="ARBA00005208"/>
    </source>
</evidence>
<evidence type="ECO:0000256" key="6">
    <source>
        <dbReference type="ARBA" id="ARBA00012457"/>
    </source>
</evidence>
<dbReference type="SUPFAM" id="SSF51161">
    <property type="entry name" value="Trimeric LpxA-like enzymes"/>
    <property type="match status" value="1"/>
</dbReference>
<dbReference type="GO" id="GO:0016874">
    <property type="term" value="F:ligase activity"/>
    <property type="evidence" value="ECO:0007669"/>
    <property type="project" value="UniProtKB-KW"/>
</dbReference>
<gene>
    <name evidence="19" type="ORF">GCM10009021_16660</name>
</gene>
<dbReference type="UniPathway" id="UPA00113">
    <property type="reaction ID" value="UER00532"/>
</dbReference>
<evidence type="ECO:0000256" key="16">
    <source>
        <dbReference type="ARBA" id="ARBA00048493"/>
    </source>
</evidence>
<dbReference type="CDD" id="cd04181">
    <property type="entry name" value="NTP_transferase"/>
    <property type="match status" value="1"/>
</dbReference>
<evidence type="ECO:0000256" key="5">
    <source>
        <dbReference type="ARBA" id="ARBA00012225"/>
    </source>
</evidence>
<reference evidence="19 20" key="1">
    <citation type="journal article" date="2019" name="Int. J. Syst. Evol. Microbiol.">
        <title>The Global Catalogue of Microorganisms (GCM) 10K type strain sequencing project: providing services to taxonomists for standard genome sequencing and annotation.</title>
        <authorList>
            <consortium name="The Broad Institute Genomics Platform"/>
            <consortium name="The Broad Institute Genome Sequencing Center for Infectious Disease"/>
            <person name="Wu L."/>
            <person name="Ma J."/>
        </authorList>
    </citation>
    <scope>NUCLEOTIDE SEQUENCE [LARGE SCALE GENOMIC DNA]</scope>
    <source>
        <strain evidence="19 20">JCM 16331</strain>
    </source>
</reference>
<dbReference type="PANTHER" id="PTHR43584:SF8">
    <property type="entry name" value="N-ACETYLMURAMATE ALPHA-1-PHOSPHATE URIDYLYLTRANSFERASE"/>
    <property type="match status" value="1"/>
</dbReference>
<evidence type="ECO:0000256" key="7">
    <source>
        <dbReference type="ARBA" id="ARBA00013414"/>
    </source>
</evidence>
<dbReference type="EMBL" id="BMOQ01000004">
    <property type="protein sequence ID" value="GGN16650.1"/>
    <property type="molecule type" value="Genomic_DNA"/>
</dbReference>
<keyword evidence="11" id="KW-0547">Nucleotide-binding</keyword>
<keyword evidence="8" id="KW-0436">Ligase</keyword>
<evidence type="ECO:0000256" key="4">
    <source>
        <dbReference type="ARBA" id="ARBA00007947"/>
    </source>
</evidence>
<comment type="catalytic activity">
    <reaction evidence="15">
        <text>alpha-D-glucosamine 1-phosphate + acetyl-CoA = N-acetyl-alpha-D-glucosamine 1-phosphate + CoA + H(+)</text>
        <dbReference type="Rhea" id="RHEA:13725"/>
        <dbReference type="ChEBI" id="CHEBI:15378"/>
        <dbReference type="ChEBI" id="CHEBI:57287"/>
        <dbReference type="ChEBI" id="CHEBI:57288"/>
        <dbReference type="ChEBI" id="CHEBI:57776"/>
        <dbReference type="ChEBI" id="CHEBI:58516"/>
        <dbReference type="EC" id="2.3.1.157"/>
    </reaction>
</comment>
<dbReference type="InterPro" id="IPR029044">
    <property type="entry name" value="Nucleotide-diphossugar_trans"/>
</dbReference>
<comment type="catalytic activity">
    <reaction evidence="16">
        <text>N-acetyl-alpha-D-glucosamine 1-phosphate + UTP + H(+) = UDP-N-acetyl-alpha-D-glucosamine + diphosphate</text>
        <dbReference type="Rhea" id="RHEA:13509"/>
        <dbReference type="ChEBI" id="CHEBI:15378"/>
        <dbReference type="ChEBI" id="CHEBI:33019"/>
        <dbReference type="ChEBI" id="CHEBI:46398"/>
        <dbReference type="ChEBI" id="CHEBI:57705"/>
        <dbReference type="ChEBI" id="CHEBI:57776"/>
        <dbReference type="EC" id="2.7.7.23"/>
    </reaction>
</comment>
<keyword evidence="10" id="KW-0548">Nucleotidyltransferase</keyword>
<feature type="compositionally biased region" description="Basic and acidic residues" evidence="17">
    <location>
        <begin position="397"/>
        <end position="413"/>
    </location>
</feature>
<dbReference type="InterPro" id="IPR056729">
    <property type="entry name" value="GMPPB_C"/>
</dbReference>
<accession>A0A830GAQ7</accession>
<dbReference type="Gene3D" id="3.90.550.10">
    <property type="entry name" value="Spore Coat Polysaccharide Biosynthesis Protein SpsA, Chain A"/>
    <property type="match status" value="1"/>
</dbReference>
<evidence type="ECO:0000256" key="15">
    <source>
        <dbReference type="ARBA" id="ARBA00048247"/>
    </source>
</evidence>
<dbReference type="Pfam" id="PF00483">
    <property type="entry name" value="NTP_transferase"/>
    <property type="match status" value="1"/>
</dbReference>
<evidence type="ECO:0000256" key="11">
    <source>
        <dbReference type="ARBA" id="ARBA00022741"/>
    </source>
</evidence>
<dbReference type="EC" id="2.3.1.157" evidence="5"/>
<evidence type="ECO:0000256" key="17">
    <source>
        <dbReference type="SAM" id="MobiDB-lite"/>
    </source>
</evidence>
<dbReference type="Proteomes" id="UP000608850">
    <property type="component" value="Unassembled WGS sequence"/>
</dbReference>
<comment type="similarity">
    <text evidence="4">In the N-terminal section; belongs to the N-acetylglucosamine-1-phosphate uridyltransferase family.</text>
</comment>